<reference evidence="5" key="1">
    <citation type="submission" date="2021-01" db="EMBL/GenBank/DDBJ databases">
        <authorList>
            <person name="Corre E."/>
            <person name="Pelletier E."/>
            <person name="Niang G."/>
            <person name="Scheremetjew M."/>
            <person name="Finn R."/>
            <person name="Kale V."/>
            <person name="Holt S."/>
            <person name="Cochrane G."/>
            <person name="Meng A."/>
            <person name="Brown T."/>
            <person name="Cohen L."/>
        </authorList>
    </citation>
    <scope>NUCLEOTIDE SEQUENCE</scope>
    <source>
        <strain evidence="5">CCAP1064/1</strain>
    </source>
</reference>
<feature type="compositionally biased region" description="Polar residues" evidence="4">
    <location>
        <begin position="9"/>
        <end position="22"/>
    </location>
</feature>
<dbReference type="Pfam" id="PF13516">
    <property type="entry name" value="LRR_6"/>
    <property type="match status" value="3"/>
</dbReference>
<name>A0A7S0C9B4_9STRA</name>
<keyword evidence="3" id="KW-0677">Repeat</keyword>
<feature type="region of interest" description="Disordered" evidence="4">
    <location>
        <begin position="1"/>
        <end position="22"/>
    </location>
</feature>
<gene>
    <name evidence="5" type="ORF">PINE0816_LOCUS12575</name>
</gene>
<dbReference type="GO" id="GO:0005829">
    <property type="term" value="C:cytosol"/>
    <property type="evidence" value="ECO:0007669"/>
    <property type="project" value="TreeGrafter"/>
</dbReference>
<evidence type="ECO:0000256" key="3">
    <source>
        <dbReference type="ARBA" id="ARBA00022737"/>
    </source>
</evidence>
<dbReference type="GO" id="GO:0005634">
    <property type="term" value="C:nucleus"/>
    <property type="evidence" value="ECO:0007669"/>
    <property type="project" value="TreeGrafter"/>
</dbReference>
<organism evidence="5">
    <name type="scientific">Proboscia inermis</name>
    <dbReference type="NCBI Taxonomy" id="420281"/>
    <lineage>
        <taxon>Eukaryota</taxon>
        <taxon>Sar</taxon>
        <taxon>Stramenopiles</taxon>
        <taxon>Ochrophyta</taxon>
        <taxon>Bacillariophyta</taxon>
        <taxon>Coscinodiscophyceae</taxon>
        <taxon>Rhizosoleniophycidae</taxon>
        <taxon>Rhizosoleniales</taxon>
        <taxon>Rhizosoleniaceae</taxon>
        <taxon>Proboscia</taxon>
    </lineage>
</organism>
<dbReference type="Gene3D" id="3.80.10.10">
    <property type="entry name" value="Ribonuclease Inhibitor"/>
    <property type="match status" value="2"/>
</dbReference>
<feature type="region of interest" description="Disordered" evidence="4">
    <location>
        <begin position="291"/>
        <end position="312"/>
    </location>
</feature>
<keyword evidence="2" id="KW-0433">Leucine-rich repeat</keyword>
<dbReference type="PANTHER" id="PTHR24113:SF12">
    <property type="entry name" value="RAN GTPASE-ACTIVATING PROTEIN 1"/>
    <property type="match status" value="1"/>
</dbReference>
<evidence type="ECO:0000256" key="2">
    <source>
        <dbReference type="ARBA" id="ARBA00022614"/>
    </source>
</evidence>
<dbReference type="AlphaFoldDB" id="A0A7S0C9B4"/>
<evidence type="ECO:0000256" key="4">
    <source>
        <dbReference type="SAM" id="MobiDB-lite"/>
    </source>
</evidence>
<proteinExistence type="predicted"/>
<dbReference type="GO" id="GO:0031267">
    <property type="term" value="F:small GTPase binding"/>
    <property type="evidence" value="ECO:0007669"/>
    <property type="project" value="TreeGrafter"/>
</dbReference>
<sequence length="448" mass="47771">MIKFHSYLRSASNPKQSETSDESYNGISNLSLCNNPAISDSGCAAIAAALLQCCRSSAASIKHKGNIHQIDGTVPSIFSRRTILNSLALSACNIGDIGAEAIATSIAQSSSHIGKISSHFSGILQKLDISNNAITNEGACAIAQSLLSSDSPGCQISHLDISNNRGVTNHGASDLALSLQNKNGYLRSLDIRSCGIKADGAYVFGTAIKRFAICKPTGISGFTSNDSPAILRIDLSGNHLGNHPLKVKNKGAKAFASKASNQMNAWGAKLKDGFKGSFGVDLGAIIQTSAESDDDMEDADEGRDDDDISNKSKNDEFSKCGILALVEAIIDSSTSDDNTYETGANKTAAYLGVRQCNLDLRAFDALAAAIIYAKEKLNMILIVDATMNSQEAANEQMTLRMCNALLGNESESKLLEQMSKRHLEANSGYIEEDDAYHDYYEYTSDTDT</sequence>
<feature type="compositionally biased region" description="Acidic residues" evidence="4">
    <location>
        <begin position="291"/>
        <end position="307"/>
    </location>
</feature>
<evidence type="ECO:0000313" key="5">
    <source>
        <dbReference type="EMBL" id="CAD8416440.1"/>
    </source>
</evidence>
<dbReference type="EMBL" id="HBEL01027276">
    <property type="protein sequence ID" value="CAD8416440.1"/>
    <property type="molecule type" value="Transcribed_RNA"/>
</dbReference>
<dbReference type="SUPFAM" id="SSF52047">
    <property type="entry name" value="RNI-like"/>
    <property type="match status" value="1"/>
</dbReference>
<protein>
    <submittedName>
        <fullName evidence="5">Uncharacterized protein</fullName>
    </submittedName>
</protein>
<dbReference type="GO" id="GO:0005096">
    <property type="term" value="F:GTPase activator activity"/>
    <property type="evidence" value="ECO:0007669"/>
    <property type="project" value="UniProtKB-KW"/>
</dbReference>
<dbReference type="SMART" id="SM00368">
    <property type="entry name" value="LRR_RI"/>
    <property type="match status" value="5"/>
</dbReference>
<accession>A0A7S0C9B4</accession>
<dbReference type="GO" id="GO:0048471">
    <property type="term" value="C:perinuclear region of cytoplasm"/>
    <property type="evidence" value="ECO:0007669"/>
    <property type="project" value="TreeGrafter"/>
</dbReference>
<dbReference type="InterPro" id="IPR032675">
    <property type="entry name" value="LRR_dom_sf"/>
</dbReference>
<dbReference type="GO" id="GO:0006913">
    <property type="term" value="P:nucleocytoplasmic transport"/>
    <property type="evidence" value="ECO:0007669"/>
    <property type="project" value="TreeGrafter"/>
</dbReference>
<keyword evidence="1" id="KW-0343">GTPase activation</keyword>
<dbReference type="InterPro" id="IPR001611">
    <property type="entry name" value="Leu-rich_rpt"/>
</dbReference>
<dbReference type="InterPro" id="IPR027038">
    <property type="entry name" value="RanGap"/>
</dbReference>
<evidence type="ECO:0000256" key="1">
    <source>
        <dbReference type="ARBA" id="ARBA00022468"/>
    </source>
</evidence>
<dbReference type="PANTHER" id="PTHR24113">
    <property type="entry name" value="RAN GTPASE-ACTIVATING PROTEIN 1"/>
    <property type="match status" value="1"/>
</dbReference>